<proteinExistence type="predicted"/>
<keyword evidence="4" id="KW-1185">Reference proteome</keyword>
<name>A0AAC9RR18_9STAP</name>
<accession>A0AAC9RR18</accession>
<dbReference type="RefSeq" id="WP_085236447.1">
    <property type="nucleotide sequence ID" value="NZ_CP020773.1"/>
</dbReference>
<organism evidence="3 4">
    <name type="scientific">Staphylococcus lutrae</name>
    <dbReference type="NCBI Taxonomy" id="155085"/>
    <lineage>
        <taxon>Bacteria</taxon>
        <taxon>Bacillati</taxon>
        <taxon>Bacillota</taxon>
        <taxon>Bacilli</taxon>
        <taxon>Bacillales</taxon>
        <taxon>Staphylococcaceae</taxon>
        <taxon>Staphylococcus</taxon>
    </lineage>
</organism>
<evidence type="ECO:0000313" key="3">
    <source>
        <dbReference type="EMBL" id="ARJ50126.1"/>
    </source>
</evidence>
<evidence type="ECO:0000256" key="1">
    <source>
        <dbReference type="SAM" id="Coils"/>
    </source>
</evidence>
<dbReference type="Pfam" id="PF02037">
    <property type="entry name" value="SAP"/>
    <property type="match status" value="1"/>
</dbReference>
<dbReference type="EMBL" id="CP020773">
    <property type="protein sequence ID" value="ARJ50126.1"/>
    <property type="molecule type" value="Genomic_DNA"/>
</dbReference>
<dbReference type="AlphaFoldDB" id="A0AAC9RR18"/>
<feature type="coiled-coil region" evidence="1">
    <location>
        <begin position="123"/>
        <end position="150"/>
    </location>
</feature>
<gene>
    <name evidence="3" type="ORF">B5P37_01565</name>
</gene>
<dbReference type="Gene3D" id="1.10.720.30">
    <property type="entry name" value="SAP domain"/>
    <property type="match status" value="1"/>
</dbReference>
<reference evidence="3 4" key="1">
    <citation type="submission" date="2017-04" db="EMBL/GenBank/DDBJ databases">
        <authorList>
            <person name="Veseli I.A."/>
            <person name="Tang C."/>
            <person name="Pombert J.-F."/>
        </authorList>
    </citation>
    <scope>NUCLEOTIDE SEQUENCE [LARGE SCALE GENOMIC DNA]</scope>
    <source>
        <strain evidence="3 4">ATCC 700373</strain>
    </source>
</reference>
<sequence>MKAKQRDKDLFLNKFPNCRIIIETTGTTNYQGTEYNGSIIASFEEIAFVCEKKNFIYVIPWSDINSVSSKKTFMTNNIYLTYDDSSKNLTFKFTNVESVTAIEVLSRAVNEHKMMLKAHDDLLYSKEKEIVFLEKDLNRIKSELDYTNNELKKGNVSEIKPNEIQKTPLQKEKTTPKTELKIDDVHTKEDELIEEANTNKNEHVQHVEIKSDSTQETELNVYDILILHLNNKRIVGKELTNHYLLIEKQIDTMFHIENLLKNGVLSIKSDFNHSLSYLKVPELKSILKDNGLKVSGNKPELMKRIKEDIKEEDVNLPKIYIATHAGEKIIENTNYVLHFFYQPYIINLSVAHKLVKNQYNIDDKIEFIYLKLIENKKQDSHSLKSVVQRLTHYYKTIKKDKSVIRKFTNYAIYLEFIQGLEHFEFNIKYRSIKGSLLEIFYIDTESLEYYEDLILVEDINLNVLKKLFFADVSSFVYADKNICDDFCDILFCHVNRNTNISINQLPAIRNYISSE</sequence>
<dbReference type="Proteomes" id="UP000242864">
    <property type="component" value="Chromosome"/>
</dbReference>
<dbReference type="SMART" id="SM00513">
    <property type="entry name" value="SAP"/>
    <property type="match status" value="1"/>
</dbReference>
<feature type="domain" description="SAP" evidence="2">
    <location>
        <begin position="275"/>
        <end position="309"/>
    </location>
</feature>
<evidence type="ECO:0000259" key="2">
    <source>
        <dbReference type="PROSITE" id="PS50800"/>
    </source>
</evidence>
<dbReference type="SUPFAM" id="SSF68906">
    <property type="entry name" value="SAP domain"/>
    <property type="match status" value="1"/>
</dbReference>
<dbReference type="InterPro" id="IPR036361">
    <property type="entry name" value="SAP_dom_sf"/>
</dbReference>
<keyword evidence="1" id="KW-0175">Coiled coil</keyword>
<dbReference type="PROSITE" id="PS50800">
    <property type="entry name" value="SAP"/>
    <property type="match status" value="1"/>
</dbReference>
<dbReference type="InterPro" id="IPR003034">
    <property type="entry name" value="SAP_dom"/>
</dbReference>
<dbReference type="KEGG" id="slz:B5P37_01565"/>
<protein>
    <recommendedName>
        <fullName evidence="2">SAP domain-containing protein</fullName>
    </recommendedName>
</protein>
<evidence type="ECO:0000313" key="4">
    <source>
        <dbReference type="Proteomes" id="UP000242864"/>
    </source>
</evidence>